<evidence type="ECO:0000313" key="3">
    <source>
        <dbReference type="EMBL" id="JAG59118.1"/>
    </source>
</evidence>
<feature type="compositionally biased region" description="Polar residues" evidence="1">
    <location>
        <begin position="395"/>
        <end position="404"/>
    </location>
</feature>
<organism evidence="2">
    <name type="scientific">Lygus hesperus</name>
    <name type="common">Western plant bug</name>
    <dbReference type="NCBI Taxonomy" id="30085"/>
    <lineage>
        <taxon>Eukaryota</taxon>
        <taxon>Metazoa</taxon>
        <taxon>Ecdysozoa</taxon>
        <taxon>Arthropoda</taxon>
        <taxon>Hexapoda</taxon>
        <taxon>Insecta</taxon>
        <taxon>Pterygota</taxon>
        <taxon>Neoptera</taxon>
        <taxon>Paraneoptera</taxon>
        <taxon>Hemiptera</taxon>
        <taxon>Heteroptera</taxon>
        <taxon>Panheteroptera</taxon>
        <taxon>Cimicomorpha</taxon>
        <taxon>Miridae</taxon>
        <taxon>Mirini</taxon>
        <taxon>Lygus</taxon>
    </lineage>
</organism>
<feature type="region of interest" description="Disordered" evidence="1">
    <location>
        <begin position="1"/>
        <end position="40"/>
    </location>
</feature>
<dbReference type="EMBL" id="GBRD01006703">
    <property type="protein sequence ID" value="JAG59118.1"/>
    <property type="molecule type" value="Transcribed_RNA"/>
</dbReference>
<feature type="compositionally biased region" description="Acidic residues" evidence="1">
    <location>
        <begin position="408"/>
        <end position="419"/>
    </location>
</feature>
<name>A0A0A9XAV2_LYGHE</name>
<feature type="region of interest" description="Disordered" evidence="1">
    <location>
        <begin position="225"/>
        <end position="261"/>
    </location>
</feature>
<dbReference type="AlphaFoldDB" id="A0A0A9XAV2"/>
<gene>
    <name evidence="2" type="primary">Lyst_1</name>
    <name evidence="2" type="ORF">CM83_50000</name>
</gene>
<proteinExistence type="predicted"/>
<feature type="compositionally biased region" description="Polar residues" evidence="1">
    <location>
        <begin position="434"/>
        <end position="463"/>
    </location>
</feature>
<evidence type="ECO:0000313" key="2">
    <source>
        <dbReference type="EMBL" id="JAG15943.1"/>
    </source>
</evidence>
<reference evidence="3" key="3">
    <citation type="submission" date="2014-09" db="EMBL/GenBank/DDBJ databases">
        <authorList>
            <person name="Magalhaes I.L.F."/>
            <person name="Oliveira U."/>
            <person name="Santos F.R."/>
            <person name="Vidigal T.H.D.A."/>
            <person name="Brescovit A.D."/>
            <person name="Santos A.J."/>
        </authorList>
    </citation>
    <scope>NUCLEOTIDE SEQUENCE</scope>
</reference>
<reference evidence="2" key="1">
    <citation type="journal article" date="2014" name="PLoS ONE">
        <title>Transcriptome-Based Identification of ABC Transporters in the Western Tarnished Plant Bug Lygus hesperus.</title>
        <authorList>
            <person name="Hull J.J."/>
            <person name="Chaney K."/>
            <person name="Geib S.M."/>
            <person name="Fabrick J.A."/>
            <person name="Brent C.S."/>
            <person name="Walsh D."/>
            <person name="Lavine L.C."/>
        </authorList>
    </citation>
    <scope>NUCLEOTIDE SEQUENCE</scope>
</reference>
<feature type="compositionally biased region" description="Basic residues" evidence="1">
    <location>
        <begin position="31"/>
        <end position="40"/>
    </location>
</feature>
<dbReference type="EMBL" id="GBHO01027661">
    <property type="protein sequence ID" value="JAG15943.1"/>
    <property type="molecule type" value="Transcribed_RNA"/>
</dbReference>
<protein>
    <submittedName>
        <fullName evidence="2">Lysosomal-trafficking regulator</fullName>
    </submittedName>
</protein>
<feature type="region of interest" description="Disordered" evidence="1">
    <location>
        <begin position="391"/>
        <end position="463"/>
    </location>
</feature>
<accession>A0A0A9XAV2</accession>
<evidence type="ECO:0000256" key="1">
    <source>
        <dbReference type="SAM" id="MobiDB-lite"/>
    </source>
</evidence>
<reference evidence="2" key="2">
    <citation type="submission" date="2014-07" db="EMBL/GenBank/DDBJ databases">
        <authorList>
            <person name="Hull J."/>
        </authorList>
    </citation>
    <scope>NUCLEOTIDE SEQUENCE</scope>
</reference>
<sequence length="532" mass="59123">MNRPERDPTIDLMTDSGSDSSNDSETEYPPVKKRKARAGRAKTITAAAKFGGKQRRYKQRYRTAWEKDYPWVRASDVDEYHFCCVLCEKSYQGGITEIIKHESSYKHSAAALRSQGEFTPQAFGKPSSRCRPKYPIYFGTVPEENKDTPKTRSQAVTKAKLCFESKLMKIEKEEESSTAVKNIPTKKGVIVHPHSVPSTPVPSHTPTGEVLNQITIHTAAEESVITDEGEVEAQQSSPPSPPSAQVPSDGAAQDHGPTSASAAQELFDSMVETHIEPSTNEIAEGASVVKTDTDHTFFSNPLGLTPGEIADRIRASQSKTSKTYKQKYRKAWEAEFSWVEMSKVDEYHFRCRACLRDYYGGLSEIMNHGATAKHCVSEYKRLAALNDSALKHTEGSSPQTSRVSISEPGEDSCVADDGDTSTYERSFYEKPVTPTKSEPLTYQRSTLAKSKPTSSPERTSSLESVRWSKELVDSELRLIKRKAEIVEVEMRTALLNEHTAMLKKKVAAAELKLKEAELGKHGLVFKKKAGKK</sequence>